<evidence type="ECO:0000313" key="2">
    <source>
        <dbReference type="Proteomes" id="UP000249396"/>
    </source>
</evidence>
<dbReference type="EMBL" id="QJPH01000564">
    <property type="protein sequence ID" value="PZN70110.1"/>
    <property type="molecule type" value="Genomic_DNA"/>
</dbReference>
<proteinExistence type="predicted"/>
<dbReference type="Pfam" id="PF07676">
    <property type="entry name" value="PD40"/>
    <property type="match status" value="1"/>
</dbReference>
<gene>
    <name evidence="1" type="ORF">DM484_28875</name>
</gene>
<reference evidence="1 2" key="1">
    <citation type="journal article" date="2018" name="Aquat. Microb. Ecol.">
        <title>Gammaproteobacterial methanotrophs dominate.</title>
        <authorList>
            <person name="Rissanen A.J."/>
            <person name="Saarenheimo J."/>
            <person name="Tiirola M."/>
            <person name="Peura S."/>
            <person name="Aalto S.L."/>
            <person name="Karvinen A."/>
            <person name="Nykanen H."/>
        </authorList>
    </citation>
    <scope>NUCLEOTIDE SEQUENCE [LARGE SCALE GENOMIC DNA]</scope>
    <source>
        <strain evidence="1">AMbin10</strain>
    </source>
</reference>
<sequence>MKMPTLLTYEINNDNLVPTPGSLDFYFNISVENRGGMPVTLQSFQIAIPMGDGENDLTPIGDTASIEYMAPASWFSSGSVSAAGDSFNVTFHYSNNNGILISPGGNALPFTVGNITVNSSSGTADCMLTEHTESPTPVNQIEFSFTKQPTPTSPSFYASSYVVQAGDDVVVYWAGPAGCIYTITYGDKQLPQTTDNEGSQSFTLLTPTIFTLQLTQTGQTPLNPVQFTVKVTPCIIFTGMAQTNDGINQLVLAWSTLYASKLTGSWINGSLDLNSADLPAQIVPYNASSQYILTATSDDPTDALQYTKACMVSPPVVNSFAPGSLQQDDNGYYIVLAWDVSGAFYVESSWAGTTQFNANDQSAPIYAPFAAEYTITATVLSDVYTTNTIQTASYISTPVIEQFTCSVNANTLGLNWKVQPADENPAILSVHGSWQPGSSASLPATGSQTLNSPYASSFTLTANGLVSGQSIQQELSILWGVVECIPFKYLPNNLSCIAPDNATCLVGFYGIEDNNGNFTFLYGAYIVSNGKIANQINIPFNPYTNMLVTPDGKTLLLVFQKFDELWEALSYDIATAQANGSYDLGLASIVAITPDNSYLYAAHLALTTRFNLASGGSNEIKMPYYTGANVTCMSITPNGETVLIGVSTDASGNGYVIPLTVQSNTLPPAIILANKNPCAIAITPDNQYALVVSDNDNTVLVIDLSSLSVTATLTVDANPQSIVITPDGRYAFVANTGSDTVSVIDANAFTVGQSIPVGSGLKSIIVSSDSRYVVVSNSSIVSIIDVETLSVVQTMHVYAMSNLTLPPPAFSPDGSSLYIVSGIYGDFDNYSVLVLK</sequence>
<dbReference type="InterPro" id="IPR011964">
    <property type="entry name" value="YVTN_b-propeller_repeat"/>
</dbReference>
<dbReference type="InterPro" id="IPR011659">
    <property type="entry name" value="WD40"/>
</dbReference>
<dbReference type="NCBIfam" id="TIGR02276">
    <property type="entry name" value="beta_rpt_yvtn"/>
    <property type="match status" value="1"/>
</dbReference>
<organism evidence="1 2">
    <name type="scientific">Candidatus Methylumidiphilus alinenensis</name>
    <dbReference type="NCBI Taxonomy" id="2202197"/>
    <lineage>
        <taxon>Bacteria</taxon>
        <taxon>Pseudomonadati</taxon>
        <taxon>Pseudomonadota</taxon>
        <taxon>Gammaproteobacteria</taxon>
        <taxon>Methylococcales</taxon>
        <taxon>Candidatus Methylumidiphilus</taxon>
    </lineage>
</organism>
<name>A0A2W4S2F0_9GAMM</name>
<dbReference type="InterPro" id="IPR015943">
    <property type="entry name" value="WD40/YVTN_repeat-like_dom_sf"/>
</dbReference>
<evidence type="ECO:0000313" key="1">
    <source>
        <dbReference type="EMBL" id="PZN70110.1"/>
    </source>
</evidence>
<dbReference type="PANTHER" id="PTHR47197">
    <property type="entry name" value="PROTEIN NIRF"/>
    <property type="match status" value="1"/>
</dbReference>
<dbReference type="InterPro" id="IPR011045">
    <property type="entry name" value="N2O_reductase_N"/>
</dbReference>
<dbReference type="SUPFAM" id="SSF50974">
    <property type="entry name" value="Nitrous oxide reductase, N-terminal domain"/>
    <property type="match status" value="1"/>
</dbReference>
<comment type="caution">
    <text evidence="1">The sequence shown here is derived from an EMBL/GenBank/DDBJ whole genome shotgun (WGS) entry which is preliminary data.</text>
</comment>
<dbReference type="PANTHER" id="PTHR47197:SF3">
    <property type="entry name" value="DIHYDRO-HEME D1 DEHYDROGENASE"/>
    <property type="match status" value="1"/>
</dbReference>
<dbReference type="AlphaFoldDB" id="A0A2W4S2F0"/>
<dbReference type="Pfam" id="PF02239">
    <property type="entry name" value="Cytochrom_D1"/>
    <property type="match status" value="1"/>
</dbReference>
<protein>
    <submittedName>
        <fullName evidence="1">Uncharacterized protein</fullName>
    </submittedName>
</protein>
<dbReference type="Proteomes" id="UP000249396">
    <property type="component" value="Unassembled WGS sequence"/>
</dbReference>
<dbReference type="Gene3D" id="2.130.10.10">
    <property type="entry name" value="YVTN repeat-like/Quinoprotein amine dehydrogenase"/>
    <property type="match status" value="2"/>
</dbReference>
<accession>A0A2W4S2F0</accession>
<dbReference type="InterPro" id="IPR051200">
    <property type="entry name" value="Host-pathogen_enzymatic-act"/>
</dbReference>